<dbReference type="Gene3D" id="1.20.1070.10">
    <property type="entry name" value="Rhodopsin 7-helix transmembrane proteins"/>
    <property type="match status" value="1"/>
</dbReference>
<dbReference type="EMBL" id="CAJFCW020000005">
    <property type="protein sequence ID" value="CAG9116692.1"/>
    <property type="molecule type" value="Genomic_DNA"/>
</dbReference>
<dbReference type="PANTHER" id="PTHR22943:SF248">
    <property type="entry name" value="SEVEN TM RECEPTOR"/>
    <property type="match status" value="1"/>
</dbReference>
<dbReference type="Pfam" id="PF10326">
    <property type="entry name" value="7TM_GPCR_Str"/>
    <property type="match status" value="1"/>
</dbReference>
<feature type="compositionally biased region" description="Basic and acidic residues" evidence="1">
    <location>
        <begin position="379"/>
        <end position="388"/>
    </location>
</feature>
<dbReference type="Proteomes" id="UP000614601">
    <property type="component" value="Unassembled WGS sequence"/>
</dbReference>
<feature type="transmembrane region" description="Helical" evidence="2">
    <location>
        <begin position="132"/>
        <end position="154"/>
    </location>
</feature>
<feature type="transmembrane region" description="Helical" evidence="2">
    <location>
        <begin position="226"/>
        <end position="252"/>
    </location>
</feature>
<keyword evidence="2" id="KW-1133">Transmembrane helix</keyword>
<proteinExistence type="predicted"/>
<feature type="transmembrane region" description="Helical" evidence="2">
    <location>
        <begin position="273"/>
        <end position="297"/>
    </location>
</feature>
<name>A0A811L4U1_9BILA</name>
<dbReference type="AlphaFoldDB" id="A0A811L4U1"/>
<feature type="transmembrane region" description="Helical" evidence="2">
    <location>
        <begin position="87"/>
        <end position="112"/>
    </location>
</feature>
<keyword evidence="4" id="KW-1185">Reference proteome</keyword>
<protein>
    <recommendedName>
        <fullName evidence="5">G_PROTEIN_RECEP_F1_2 domain-containing protein</fullName>
    </recommendedName>
</protein>
<dbReference type="SUPFAM" id="SSF81321">
    <property type="entry name" value="Family A G protein-coupled receptor-like"/>
    <property type="match status" value="1"/>
</dbReference>
<feature type="region of interest" description="Disordered" evidence="1">
    <location>
        <begin position="357"/>
        <end position="388"/>
    </location>
</feature>
<dbReference type="Proteomes" id="UP000783686">
    <property type="component" value="Unassembled WGS sequence"/>
</dbReference>
<feature type="transmembrane region" description="Helical" evidence="2">
    <location>
        <begin position="309"/>
        <end position="330"/>
    </location>
</feature>
<organism evidence="3 4">
    <name type="scientific">Bursaphelenchus okinawaensis</name>
    <dbReference type="NCBI Taxonomy" id="465554"/>
    <lineage>
        <taxon>Eukaryota</taxon>
        <taxon>Metazoa</taxon>
        <taxon>Ecdysozoa</taxon>
        <taxon>Nematoda</taxon>
        <taxon>Chromadorea</taxon>
        <taxon>Rhabditida</taxon>
        <taxon>Tylenchina</taxon>
        <taxon>Tylenchomorpha</taxon>
        <taxon>Aphelenchoidea</taxon>
        <taxon>Aphelenchoididae</taxon>
        <taxon>Bursaphelenchus</taxon>
    </lineage>
</organism>
<dbReference type="EMBL" id="CAJFDH010000005">
    <property type="protein sequence ID" value="CAD5222706.1"/>
    <property type="molecule type" value="Genomic_DNA"/>
</dbReference>
<reference evidence="3" key="1">
    <citation type="submission" date="2020-09" db="EMBL/GenBank/DDBJ databases">
        <authorList>
            <person name="Kikuchi T."/>
        </authorList>
    </citation>
    <scope>NUCLEOTIDE SEQUENCE</scope>
    <source>
        <strain evidence="3">SH1</strain>
    </source>
</reference>
<dbReference type="PANTHER" id="PTHR22943">
    <property type="entry name" value="7-TRANSMEMBRANE DOMAIN RECEPTOR C.ELEGANS"/>
    <property type="match status" value="1"/>
</dbReference>
<dbReference type="InterPro" id="IPR019428">
    <property type="entry name" value="7TM_GPCR_serpentine_rcpt_Str"/>
</dbReference>
<sequence>MLLNTSFGIYCTVVSLVSILLNLLFLLVTKLKRVEGFQEVLVFIRNIAVGYILMSICLLCISPQQVITGSSVVLIPHGLLATMDSPMMHALASLGIGIYLYTVFSFMIMFLYRYNVTCTTSRMSSVFSRRNITTFLITAAIFCLIQAVLVYYSAVDATFLSDKTNRTADIDQILSSKIVKEVKVNQPDIQVQPPQNEEGHQPPVDNNAAQRMIGIFGIDYTRNPMIFLSAGIFTFTNVISSLIILIASLVVACKLRGRQESMSEQSHSEHQKLTNVLILDAYIPVLMALVPAVNFVYCLFVPDYVRFQEFLGILVLAPIPALFPIMNVFLVPDLRTTAFQVVMLTYWKKKEAAAAKERKDNANGQEQLNDAQLGVLKTMTDKAGQRKE</sequence>
<dbReference type="InterPro" id="IPR019421">
    <property type="entry name" value="7TM_GPCR_serpentine_rcpt_Srd"/>
</dbReference>
<feature type="transmembrane region" description="Helical" evidence="2">
    <location>
        <begin position="6"/>
        <end position="28"/>
    </location>
</feature>
<evidence type="ECO:0000256" key="2">
    <source>
        <dbReference type="SAM" id="Phobius"/>
    </source>
</evidence>
<keyword evidence="2" id="KW-0472">Membrane</keyword>
<feature type="transmembrane region" description="Helical" evidence="2">
    <location>
        <begin position="40"/>
        <end position="67"/>
    </location>
</feature>
<evidence type="ECO:0000313" key="4">
    <source>
        <dbReference type="Proteomes" id="UP000614601"/>
    </source>
</evidence>
<dbReference type="Pfam" id="PF10317">
    <property type="entry name" value="7TM_GPCR_Srd"/>
    <property type="match status" value="1"/>
</dbReference>
<evidence type="ECO:0000256" key="1">
    <source>
        <dbReference type="SAM" id="MobiDB-lite"/>
    </source>
</evidence>
<evidence type="ECO:0000313" key="3">
    <source>
        <dbReference type="EMBL" id="CAD5222706.1"/>
    </source>
</evidence>
<comment type="caution">
    <text evidence="3">The sequence shown here is derived from an EMBL/GenBank/DDBJ whole genome shotgun (WGS) entry which is preliminary data.</text>
</comment>
<gene>
    <name evidence="3" type="ORF">BOKJ2_LOCUS9778</name>
</gene>
<dbReference type="OrthoDB" id="5843445at2759"/>
<accession>A0A811L4U1</accession>
<keyword evidence="2" id="KW-0812">Transmembrane</keyword>
<evidence type="ECO:0008006" key="5">
    <source>
        <dbReference type="Google" id="ProtNLM"/>
    </source>
</evidence>